<dbReference type="PIRSF" id="PIRSF000615">
    <property type="entry name" value="TyrPK_CSF1-R"/>
    <property type="match status" value="1"/>
</dbReference>
<dbReference type="Proteomes" id="UP000515163">
    <property type="component" value="Unplaced"/>
</dbReference>
<dbReference type="GeneID" id="116290629"/>
<evidence type="ECO:0000313" key="9">
    <source>
        <dbReference type="RefSeq" id="XP_031553567.1"/>
    </source>
</evidence>
<proteinExistence type="predicted"/>
<feature type="chain" id="PRO_5027981638" evidence="6">
    <location>
        <begin position="29"/>
        <end position="548"/>
    </location>
</feature>
<dbReference type="InterPro" id="IPR041416">
    <property type="entry name" value="IL-1RAcP-like_ig"/>
</dbReference>
<feature type="domain" description="Ig-like" evidence="7">
    <location>
        <begin position="252"/>
        <end position="323"/>
    </location>
</feature>
<dbReference type="KEGG" id="aten:116290629"/>
<dbReference type="SMART" id="SM00409">
    <property type="entry name" value="IG"/>
    <property type="match status" value="5"/>
</dbReference>
<evidence type="ECO:0000259" key="7">
    <source>
        <dbReference type="PROSITE" id="PS50835"/>
    </source>
</evidence>
<dbReference type="SUPFAM" id="SSF48726">
    <property type="entry name" value="Immunoglobulin"/>
    <property type="match status" value="5"/>
</dbReference>
<keyword evidence="3" id="KW-1015">Disulfide bond</keyword>
<feature type="signal peptide" evidence="6">
    <location>
        <begin position="1"/>
        <end position="28"/>
    </location>
</feature>
<keyword evidence="1 6" id="KW-0732">Signal</keyword>
<dbReference type="PANTHER" id="PTHR12231:SF219">
    <property type="entry name" value="TRANSMEMBRANE AND IMMUNOGLOBULIN DOMAIN-CONTAINING PROTEIN 1"/>
    <property type="match status" value="1"/>
</dbReference>
<keyword evidence="2" id="KW-0677">Repeat</keyword>
<accession>A0A6P8HLP3</accession>
<protein>
    <submittedName>
        <fullName evidence="9">Hemicentin-2-like</fullName>
    </submittedName>
</protein>
<feature type="domain" description="Ig-like" evidence="7">
    <location>
        <begin position="440"/>
        <end position="546"/>
    </location>
</feature>
<evidence type="ECO:0000256" key="6">
    <source>
        <dbReference type="SAM" id="SignalP"/>
    </source>
</evidence>
<dbReference type="Gene3D" id="2.60.40.10">
    <property type="entry name" value="Immunoglobulins"/>
    <property type="match status" value="5"/>
</dbReference>
<dbReference type="RefSeq" id="XP_031553567.1">
    <property type="nucleotide sequence ID" value="XM_031697707.1"/>
</dbReference>
<dbReference type="InterPro" id="IPR007110">
    <property type="entry name" value="Ig-like_dom"/>
</dbReference>
<dbReference type="Pfam" id="PF07679">
    <property type="entry name" value="I-set"/>
    <property type="match status" value="1"/>
</dbReference>
<feature type="domain" description="Ig-like" evidence="7">
    <location>
        <begin position="137"/>
        <end position="232"/>
    </location>
</feature>
<keyword evidence="8" id="KW-1185">Reference proteome</keyword>
<dbReference type="InterPro" id="IPR013783">
    <property type="entry name" value="Ig-like_fold"/>
</dbReference>
<dbReference type="PROSITE" id="PS50835">
    <property type="entry name" value="IG_LIKE"/>
    <property type="match status" value="5"/>
</dbReference>
<evidence type="ECO:0000256" key="1">
    <source>
        <dbReference type="ARBA" id="ARBA00022729"/>
    </source>
</evidence>
<reference evidence="9" key="1">
    <citation type="submission" date="2025-08" db="UniProtKB">
        <authorList>
            <consortium name="RefSeq"/>
        </authorList>
    </citation>
    <scope>IDENTIFICATION</scope>
    <source>
        <tissue evidence="9">Tentacle</tissue>
    </source>
</reference>
<dbReference type="InterPro" id="IPR051170">
    <property type="entry name" value="Neural/epithelial_adhesion"/>
</dbReference>
<dbReference type="InterPro" id="IPR003598">
    <property type="entry name" value="Ig_sub2"/>
</dbReference>
<dbReference type="InterPro" id="IPR003599">
    <property type="entry name" value="Ig_sub"/>
</dbReference>
<evidence type="ECO:0000256" key="2">
    <source>
        <dbReference type="ARBA" id="ARBA00022737"/>
    </source>
</evidence>
<dbReference type="PROSITE" id="PS51257">
    <property type="entry name" value="PROKAR_LIPOPROTEIN"/>
    <property type="match status" value="1"/>
</dbReference>
<sequence>MKTSKSQWLSCSLLFIASLSCMPGKSSARKVSDEFKFLVTPKMFYAVPFGSNFKLSCTTNDETATTQLYHRQSIGSAWNLLSPTPGKLIKSGQVYTVLGFGISNAGQYQCRATNGSGTTIKWSDRLANLIPNPSLTPPLDIHPRRAVVLTTGQSYNVTCSSVPQSTLKWFKKYTDGSETAVPSNQIHTEKDLEINKLKVVLMFKNAQKNDAGIYICKMTYQGKGDFKYSTLEVYDRFKFRRQPKRFSIVGFGASLTIACTTNELNADVSLYHRGSPSKPWKQLVPDMKRVFKNSQTFVISNFGISDVGHYQCRGRNRRGNTIRWKEGSGIVLAHPILTPPVTIEPKHAVVLTEGQSRNITCTSVDRTTLQWFKELANGTIIPVPTSKTVEKRDRNKFSVILMFRDAKKKDSGSYKCLMTFQGRRSHKYASLTVMDKGTSPHLKGRKKMLSVDETSRVVMSCNAKGDPLPNITWYKGSNLINCLSNGKPCGPLLQYTLKNRIKTKNTSKIVRSQLKISRTNRVRDQGNYICVASNKHGVAHRSYQLTVN</sequence>
<evidence type="ECO:0000256" key="5">
    <source>
        <dbReference type="ARBA" id="ARBA00023319"/>
    </source>
</evidence>
<keyword evidence="5" id="KW-0393">Immunoglobulin domain</keyword>
<gene>
    <name evidence="9" type="primary">LOC116290629</name>
</gene>
<keyword evidence="4" id="KW-0325">Glycoprotein</keyword>
<organism evidence="8 9">
    <name type="scientific">Actinia tenebrosa</name>
    <name type="common">Australian red waratah sea anemone</name>
    <dbReference type="NCBI Taxonomy" id="6105"/>
    <lineage>
        <taxon>Eukaryota</taxon>
        <taxon>Metazoa</taxon>
        <taxon>Cnidaria</taxon>
        <taxon>Anthozoa</taxon>
        <taxon>Hexacorallia</taxon>
        <taxon>Actiniaria</taxon>
        <taxon>Actiniidae</taxon>
        <taxon>Actinia</taxon>
    </lineage>
</organism>
<dbReference type="OrthoDB" id="5989413at2759"/>
<dbReference type="GO" id="GO:0043005">
    <property type="term" value="C:neuron projection"/>
    <property type="evidence" value="ECO:0007669"/>
    <property type="project" value="TreeGrafter"/>
</dbReference>
<dbReference type="InterPro" id="IPR013151">
    <property type="entry name" value="Immunoglobulin_dom"/>
</dbReference>
<dbReference type="Pfam" id="PF00047">
    <property type="entry name" value="ig"/>
    <property type="match status" value="1"/>
</dbReference>
<dbReference type="Pfam" id="PF18452">
    <property type="entry name" value="Ig_6"/>
    <property type="match status" value="1"/>
</dbReference>
<dbReference type="InParanoid" id="A0A6P8HLP3"/>
<name>A0A6P8HLP3_ACTTE</name>
<feature type="domain" description="Ig-like" evidence="7">
    <location>
        <begin position="50"/>
        <end position="127"/>
    </location>
</feature>
<dbReference type="InterPro" id="IPR036179">
    <property type="entry name" value="Ig-like_dom_sf"/>
</dbReference>
<evidence type="ECO:0000313" key="8">
    <source>
        <dbReference type="Proteomes" id="UP000515163"/>
    </source>
</evidence>
<dbReference type="InterPro" id="IPR013098">
    <property type="entry name" value="Ig_I-set"/>
</dbReference>
<evidence type="ECO:0000256" key="3">
    <source>
        <dbReference type="ARBA" id="ARBA00023157"/>
    </source>
</evidence>
<dbReference type="SMART" id="SM00408">
    <property type="entry name" value="IGc2"/>
    <property type="match status" value="5"/>
</dbReference>
<dbReference type="PANTHER" id="PTHR12231">
    <property type="entry name" value="CTX-RELATED TYPE I TRANSMEMBRANE PROTEIN"/>
    <property type="match status" value="1"/>
</dbReference>
<dbReference type="AlphaFoldDB" id="A0A6P8HLP3"/>
<evidence type="ECO:0000256" key="4">
    <source>
        <dbReference type="ARBA" id="ARBA00023180"/>
    </source>
</evidence>
<feature type="domain" description="Ig-like" evidence="7">
    <location>
        <begin position="339"/>
        <end position="432"/>
    </location>
</feature>